<dbReference type="Gene3D" id="3.30.300.160">
    <property type="entry name" value="Type II secretion system, protein E, N-terminal domain"/>
    <property type="match status" value="1"/>
</dbReference>
<feature type="domain" description="Type II secretion system protein GspE N-terminal" evidence="1">
    <location>
        <begin position="21"/>
        <end position="102"/>
    </location>
</feature>
<keyword evidence="3" id="KW-1185">Reference proteome</keyword>
<comment type="caution">
    <text evidence="2">The sequence shown here is derived from an EMBL/GenBank/DDBJ whole genome shotgun (WGS) entry which is preliminary data.</text>
</comment>
<proteinExistence type="predicted"/>
<evidence type="ECO:0000259" key="1">
    <source>
        <dbReference type="Pfam" id="PF05157"/>
    </source>
</evidence>
<protein>
    <recommendedName>
        <fullName evidence="1">Type II secretion system protein GspE N-terminal domain-containing protein</fullName>
    </recommendedName>
</protein>
<evidence type="ECO:0000313" key="3">
    <source>
        <dbReference type="Proteomes" id="UP000241736"/>
    </source>
</evidence>
<dbReference type="RefSeq" id="WP_106989141.1">
    <property type="nucleotide sequence ID" value="NZ_KZ679084.1"/>
</dbReference>
<reference evidence="2 3" key="1">
    <citation type="submission" date="2018-03" db="EMBL/GenBank/DDBJ databases">
        <title>Arenimonas caeni sp. nov., isolated from activated sludge.</title>
        <authorList>
            <person name="Liu H."/>
        </authorList>
    </citation>
    <scope>NUCLEOTIDE SEQUENCE [LARGE SCALE GENOMIC DNA]</scope>
    <source>
        <strain evidence="3">z29</strain>
    </source>
</reference>
<dbReference type="SUPFAM" id="SSF160246">
    <property type="entry name" value="EspE N-terminal domain-like"/>
    <property type="match status" value="1"/>
</dbReference>
<dbReference type="EMBL" id="PVLF01000001">
    <property type="protein sequence ID" value="PRH83754.1"/>
    <property type="molecule type" value="Genomic_DNA"/>
</dbReference>
<evidence type="ECO:0000313" key="2">
    <source>
        <dbReference type="EMBL" id="PRH83754.1"/>
    </source>
</evidence>
<dbReference type="AlphaFoldDB" id="A0A2P6MCM9"/>
<name>A0A2P6MCM9_9GAMM</name>
<dbReference type="Proteomes" id="UP000241736">
    <property type="component" value="Unassembled WGS sequence"/>
</dbReference>
<dbReference type="Pfam" id="PF05157">
    <property type="entry name" value="MshEN"/>
    <property type="match status" value="1"/>
</dbReference>
<gene>
    <name evidence="2" type="ORF">C6N40_01015</name>
</gene>
<accession>A0A2P6MCM9</accession>
<dbReference type="InterPro" id="IPR007831">
    <property type="entry name" value="T2SS_GspE_N"/>
</dbReference>
<dbReference type="InterPro" id="IPR037257">
    <property type="entry name" value="T2SS_E_N_sf"/>
</dbReference>
<organism evidence="2 3">
    <name type="scientific">Arenimonas caeni</name>
    <dbReference type="NCBI Taxonomy" id="2058085"/>
    <lineage>
        <taxon>Bacteria</taxon>
        <taxon>Pseudomonadati</taxon>
        <taxon>Pseudomonadota</taxon>
        <taxon>Gammaproteobacteria</taxon>
        <taxon>Lysobacterales</taxon>
        <taxon>Lysobacteraceae</taxon>
        <taxon>Arenimonas</taxon>
    </lineage>
</organism>
<sequence length="102" mass="10763">MAGAELAGEAPSVERLLAQRLGLPFITLTDVSPTGAALAMVPAELAYARSVLPLDVCGDVLRLAMADPADADTVHLLQFLAGKRLQLFVAARADLDRAITRH</sequence>